<dbReference type="GO" id="GO:0019305">
    <property type="term" value="P:dTDP-rhamnose biosynthetic process"/>
    <property type="evidence" value="ECO:0007669"/>
    <property type="project" value="UniProtKB-UniRule"/>
</dbReference>
<feature type="active site" description="Proton donor" evidence="5">
    <location>
        <position position="148"/>
    </location>
</feature>
<dbReference type="Pfam" id="PF00908">
    <property type="entry name" value="dTDP_sugar_isom"/>
    <property type="match status" value="1"/>
</dbReference>
<dbReference type="NCBIfam" id="TIGR01221">
    <property type="entry name" value="rmlC"/>
    <property type="match status" value="1"/>
</dbReference>
<dbReference type="GO" id="GO:0000271">
    <property type="term" value="P:polysaccharide biosynthetic process"/>
    <property type="evidence" value="ECO:0007669"/>
    <property type="project" value="TreeGrafter"/>
</dbReference>
<dbReference type="EC" id="5.1.3.13" evidence="3 7"/>
<evidence type="ECO:0000256" key="3">
    <source>
        <dbReference type="ARBA" id="ARBA00012098"/>
    </source>
</evidence>
<dbReference type="GO" id="GO:0008830">
    <property type="term" value="F:dTDP-4-dehydrorhamnose 3,5-epimerase activity"/>
    <property type="evidence" value="ECO:0007669"/>
    <property type="project" value="UniProtKB-UniRule"/>
</dbReference>
<evidence type="ECO:0000256" key="7">
    <source>
        <dbReference type="RuleBase" id="RU364069"/>
    </source>
</evidence>
<evidence type="ECO:0000256" key="6">
    <source>
        <dbReference type="PIRSR" id="PIRSR600888-3"/>
    </source>
</evidence>
<evidence type="ECO:0000313" key="8">
    <source>
        <dbReference type="EMBL" id="ARR01144.1"/>
    </source>
</evidence>
<dbReference type="STRING" id="1660073.CSUIS_1351"/>
<dbReference type="PANTHER" id="PTHR21047:SF2">
    <property type="entry name" value="THYMIDINE DIPHOSPHO-4-KETO-RHAMNOSE 3,5-EPIMERASE"/>
    <property type="match status" value="1"/>
</dbReference>
<feature type="active site" description="Proton acceptor" evidence="5">
    <location>
        <position position="78"/>
    </location>
</feature>
<evidence type="ECO:0000256" key="2">
    <source>
        <dbReference type="ARBA" id="ARBA00001997"/>
    </source>
</evidence>
<dbReference type="SUPFAM" id="SSF51182">
    <property type="entry name" value="RmlC-like cupins"/>
    <property type="match status" value="1"/>
</dbReference>
<evidence type="ECO:0000313" key="9">
    <source>
        <dbReference type="Proteomes" id="UP000194260"/>
    </source>
</evidence>
<dbReference type="Proteomes" id="UP000194260">
    <property type="component" value="Chromosome"/>
</dbReference>
<comment type="similarity">
    <text evidence="7">Belongs to the dTDP-4-dehydrorhamnose 3,5-epimerase family.</text>
</comment>
<name>A0A1X9SXY2_9BACT</name>
<dbReference type="UniPathway" id="UPA00124"/>
<comment type="catalytic activity">
    <reaction evidence="1 7">
        <text>dTDP-4-dehydro-6-deoxy-alpha-D-glucose = dTDP-4-dehydro-beta-L-rhamnose</text>
        <dbReference type="Rhea" id="RHEA:16969"/>
        <dbReference type="ChEBI" id="CHEBI:57649"/>
        <dbReference type="ChEBI" id="CHEBI:62830"/>
        <dbReference type="EC" id="5.1.3.13"/>
    </reaction>
</comment>
<dbReference type="EMBL" id="CP018789">
    <property type="protein sequence ID" value="ARR01144.1"/>
    <property type="molecule type" value="Genomic_DNA"/>
</dbReference>
<reference evidence="9" key="1">
    <citation type="journal article" date="2017" name="Genome Biol. Evol.">
        <title>Comparative Genomic Analysis Identifies a Campylobacter Clade Deficient in Selenium Metabolism.</title>
        <authorList>
            <person name="Miller W.G."/>
            <person name="Yee E."/>
            <person name="Lopes B.S."/>
            <person name="Chapman M.H."/>
            <person name="Huynh S."/>
            <person name="Bono J.L."/>
            <person name="Parker C.T."/>
            <person name="Strachan N.J.C."/>
            <person name="Forbes K.J."/>
        </authorList>
    </citation>
    <scope>NUCLEOTIDE SEQUENCE [LARGE SCALE GENOMIC DNA]</scope>
    <source>
        <strain evidence="9">RM6137</strain>
    </source>
</reference>
<dbReference type="GO" id="GO:0005829">
    <property type="term" value="C:cytosol"/>
    <property type="evidence" value="ECO:0007669"/>
    <property type="project" value="TreeGrafter"/>
</dbReference>
<dbReference type="CDD" id="cd00438">
    <property type="entry name" value="cupin_RmlC"/>
    <property type="match status" value="1"/>
</dbReference>
<comment type="pathway">
    <text evidence="7">Carbohydrate biosynthesis; dTDP-L-rhamnose biosynthesis.</text>
</comment>
<evidence type="ECO:0000256" key="1">
    <source>
        <dbReference type="ARBA" id="ARBA00001298"/>
    </source>
</evidence>
<accession>A0A1X9SXY2</accession>
<dbReference type="InterPro" id="IPR014710">
    <property type="entry name" value="RmlC-like_jellyroll"/>
</dbReference>
<comment type="function">
    <text evidence="2 7">Catalyzes the epimerization of the C3' and C5'positions of dTDP-6-deoxy-D-xylo-4-hexulose, forming dTDP-6-deoxy-L-lyxo-4-hexulose.</text>
</comment>
<evidence type="ECO:0000256" key="5">
    <source>
        <dbReference type="PIRSR" id="PIRSR600888-1"/>
    </source>
</evidence>
<comment type="subunit">
    <text evidence="7">Homodimer.</text>
</comment>
<proteinExistence type="inferred from homology"/>
<dbReference type="PANTHER" id="PTHR21047">
    <property type="entry name" value="DTDP-6-DEOXY-D-GLUCOSE-3,5 EPIMERASE"/>
    <property type="match status" value="1"/>
</dbReference>
<protein>
    <recommendedName>
        <fullName evidence="4 7">dTDP-4-dehydrorhamnose 3,5-epimerase</fullName>
        <ecNumber evidence="3 7">5.1.3.13</ecNumber>
    </recommendedName>
    <alternativeName>
        <fullName evidence="7">Thymidine diphospho-4-keto-rhamnose 3,5-epimerase</fullName>
    </alternativeName>
</protein>
<dbReference type="Gene3D" id="2.60.120.10">
    <property type="entry name" value="Jelly Rolls"/>
    <property type="match status" value="1"/>
</dbReference>
<evidence type="ECO:0000256" key="4">
    <source>
        <dbReference type="ARBA" id="ARBA00019595"/>
    </source>
</evidence>
<dbReference type="InterPro" id="IPR011051">
    <property type="entry name" value="RmlC_Cupin_sf"/>
</dbReference>
<sequence length="201" mass="23418">MVSICLNELMKFLKNKMKFTRLSIPDIVLIEPNIYQDDRGYFLESFRLDKIREFLGYNIDFVQDNESKSNLWVFRGLHYQKPPFTQAKLVRVISGSICDIVVDIRKNSPNFGQYLKINLDGISKKMLFIPKGFAHGFLTLENNTIISYKTDNYYSFEHDSGIAYNDPQIGIDLEFDENKLILSDKDKTQPMLSDIISPFDF</sequence>
<feature type="site" description="Participates in a stacking interaction with the thymidine ring of dTDP-4-oxo-6-deoxyglucose" evidence="6">
    <location>
        <position position="154"/>
    </location>
</feature>
<dbReference type="InterPro" id="IPR000888">
    <property type="entry name" value="RmlC-like"/>
</dbReference>
<organism evidence="8 9">
    <name type="scientific">Campylobacter porcelli</name>
    <dbReference type="NCBI Taxonomy" id="1660073"/>
    <lineage>
        <taxon>Bacteria</taxon>
        <taxon>Pseudomonadati</taxon>
        <taxon>Campylobacterota</taxon>
        <taxon>Epsilonproteobacteria</taxon>
        <taxon>Campylobacterales</taxon>
        <taxon>Campylobacteraceae</taxon>
        <taxon>Campylobacter</taxon>
    </lineage>
</organism>
<gene>
    <name evidence="8" type="ORF">CSUIS_1351</name>
</gene>
<keyword evidence="7" id="KW-0413">Isomerase</keyword>
<dbReference type="AlphaFoldDB" id="A0A1X9SXY2"/>
<dbReference type="KEGG" id="camy:CSUIS_1351"/>